<sequence>MVQQFDGLECKKEWGMVKHVIKSVKKYDMIEGWHHIWNSQSQSINQFPNINILVKIALLVPLSNAIVERVFSQHKLTKTSLHFNWDKAFNQWEKEQVRRVNHN</sequence>
<gene>
    <name evidence="1" type="ORF">FWILDA_LOCUS11810</name>
</gene>
<evidence type="ECO:0000313" key="1">
    <source>
        <dbReference type="EMBL" id="CAI2184905.1"/>
    </source>
</evidence>
<keyword evidence="2" id="KW-1185">Reference proteome</keyword>
<name>A0A9W4WWT1_9GLOM</name>
<dbReference type="Proteomes" id="UP001153678">
    <property type="component" value="Unassembled WGS sequence"/>
</dbReference>
<protein>
    <submittedName>
        <fullName evidence="1">7487_t:CDS:1</fullName>
    </submittedName>
</protein>
<dbReference type="EMBL" id="CAMKVN010003506">
    <property type="protein sequence ID" value="CAI2184905.1"/>
    <property type="molecule type" value="Genomic_DNA"/>
</dbReference>
<comment type="caution">
    <text evidence="1">The sequence shown here is derived from an EMBL/GenBank/DDBJ whole genome shotgun (WGS) entry which is preliminary data.</text>
</comment>
<organism evidence="1 2">
    <name type="scientific">Funneliformis geosporum</name>
    <dbReference type="NCBI Taxonomy" id="1117311"/>
    <lineage>
        <taxon>Eukaryota</taxon>
        <taxon>Fungi</taxon>
        <taxon>Fungi incertae sedis</taxon>
        <taxon>Mucoromycota</taxon>
        <taxon>Glomeromycotina</taxon>
        <taxon>Glomeromycetes</taxon>
        <taxon>Glomerales</taxon>
        <taxon>Glomeraceae</taxon>
        <taxon>Funneliformis</taxon>
    </lineage>
</organism>
<evidence type="ECO:0000313" key="2">
    <source>
        <dbReference type="Proteomes" id="UP001153678"/>
    </source>
</evidence>
<proteinExistence type="predicted"/>
<dbReference type="AlphaFoldDB" id="A0A9W4WWT1"/>
<accession>A0A9W4WWT1</accession>
<reference evidence="1" key="1">
    <citation type="submission" date="2022-08" db="EMBL/GenBank/DDBJ databases">
        <authorList>
            <person name="Kallberg Y."/>
            <person name="Tangrot J."/>
            <person name="Rosling A."/>
        </authorList>
    </citation>
    <scope>NUCLEOTIDE SEQUENCE</scope>
    <source>
        <strain evidence="1">Wild A</strain>
    </source>
</reference>
<dbReference type="OrthoDB" id="2442861at2759"/>